<evidence type="ECO:0000256" key="1">
    <source>
        <dbReference type="SAM" id="MobiDB-lite"/>
    </source>
</evidence>
<dbReference type="OMA" id="TTDMVRC"/>
<dbReference type="RefSeq" id="XP_007674038.1">
    <property type="nucleotide sequence ID" value="XM_007675848.1"/>
</dbReference>
<feature type="region of interest" description="Disordered" evidence="1">
    <location>
        <begin position="1"/>
        <end position="41"/>
    </location>
</feature>
<proteinExistence type="predicted"/>
<sequence>MASEHTNGGFTLSPPQSLASTTSHATSTLPHPRGTPLRAGGSKESAFIRYVDQRILHIQRRFAKRTSPSAPTLADTDREKADDWGDVAGYSSMREACREIENLVDVVWVSGTPSLQVPYLINLALLLSTVIPAMPPTPRSLFRVLAKLDYCFASLIQGRDVETGESLPGFAGHKGVSGTEKVRVRSLVERTRVEVVESFKKGEFEYEDPGTEHGEGELMLEGGDVDEMGDDGEDSNDMQIARVYDRTIQELGDSLEAPGIGIITEKRG</sequence>
<dbReference type="EMBL" id="KB445552">
    <property type="protein sequence ID" value="EMC98966.1"/>
    <property type="molecule type" value="Genomic_DNA"/>
</dbReference>
<organism evidence="2 3">
    <name type="scientific">Baudoinia panamericana (strain UAMH 10762)</name>
    <name type="common">Angels' share fungus</name>
    <name type="synonym">Baudoinia compniacensis (strain UAMH 10762)</name>
    <dbReference type="NCBI Taxonomy" id="717646"/>
    <lineage>
        <taxon>Eukaryota</taxon>
        <taxon>Fungi</taxon>
        <taxon>Dikarya</taxon>
        <taxon>Ascomycota</taxon>
        <taxon>Pezizomycotina</taxon>
        <taxon>Dothideomycetes</taxon>
        <taxon>Dothideomycetidae</taxon>
        <taxon>Mycosphaerellales</taxon>
        <taxon>Teratosphaeriaceae</taxon>
        <taxon>Baudoinia</taxon>
    </lineage>
</organism>
<dbReference type="OrthoDB" id="5420410at2759"/>
<dbReference type="HOGENOM" id="CLU_062681_0_0_1"/>
<dbReference type="GeneID" id="19113588"/>
<gene>
    <name evidence="2" type="ORF">BAUCODRAFT_386323</name>
</gene>
<dbReference type="GO" id="GO:0005675">
    <property type="term" value="C:transcription factor TFIIH holo complex"/>
    <property type="evidence" value="ECO:0007669"/>
    <property type="project" value="TreeGrafter"/>
</dbReference>
<evidence type="ECO:0000313" key="3">
    <source>
        <dbReference type="Proteomes" id="UP000011761"/>
    </source>
</evidence>
<name>M2MQB1_BAUPA</name>
<keyword evidence="3" id="KW-1185">Reference proteome</keyword>
<feature type="compositionally biased region" description="Low complexity" evidence="1">
    <location>
        <begin position="17"/>
        <end position="32"/>
    </location>
</feature>
<dbReference type="Pfam" id="PF17110">
    <property type="entry name" value="TFB6"/>
    <property type="match status" value="1"/>
</dbReference>
<evidence type="ECO:0000313" key="2">
    <source>
        <dbReference type="EMBL" id="EMC98966.1"/>
    </source>
</evidence>
<dbReference type="eggNOG" id="ENOG502QZN7">
    <property type="taxonomic scope" value="Eukaryota"/>
</dbReference>
<dbReference type="KEGG" id="bcom:BAUCODRAFT_386323"/>
<dbReference type="PANTHER" id="PTHR37781:SF1">
    <property type="entry name" value="ADR380WP"/>
    <property type="match status" value="1"/>
</dbReference>
<reference evidence="2 3" key="1">
    <citation type="journal article" date="2012" name="PLoS Pathog.">
        <title>Diverse lifestyles and strategies of plant pathogenesis encoded in the genomes of eighteen Dothideomycetes fungi.</title>
        <authorList>
            <person name="Ohm R.A."/>
            <person name="Feau N."/>
            <person name="Henrissat B."/>
            <person name="Schoch C.L."/>
            <person name="Horwitz B.A."/>
            <person name="Barry K.W."/>
            <person name="Condon B.J."/>
            <person name="Copeland A.C."/>
            <person name="Dhillon B."/>
            <person name="Glaser F."/>
            <person name="Hesse C.N."/>
            <person name="Kosti I."/>
            <person name="LaButti K."/>
            <person name="Lindquist E.A."/>
            <person name="Lucas S."/>
            <person name="Salamov A.A."/>
            <person name="Bradshaw R.E."/>
            <person name="Ciuffetti L."/>
            <person name="Hamelin R.C."/>
            <person name="Kema G.H.J."/>
            <person name="Lawrence C."/>
            <person name="Scott J.A."/>
            <person name="Spatafora J.W."/>
            <person name="Turgeon B.G."/>
            <person name="de Wit P.J.G.M."/>
            <person name="Zhong S."/>
            <person name="Goodwin S.B."/>
            <person name="Grigoriev I.V."/>
        </authorList>
    </citation>
    <scope>NUCLEOTIDE SEQUENCE [LARGE SCALE GENOMIC DNA]</scope>
    <source>
        <strain evidence="2 3">UAMH 10762</strain>
    </source>
</reference>
<dbReference type="PANTHER" id="PTHR37781">
    <property type="entry name" value="TFIIH COMPLEX SUBUNIT"/>
    <property type="match status" value="1"/>
</dbReference>
<dbReference type="InterPro" id="IPR031349">
    <property type="entry name" value="Tfb6"/>
</dbReference>
<dbReference type="Proteomes" id="UP000011761">
    <property type="component" value="Unassembled WGS sequence"/>
</dbReference>
<dbReference type="AlphaFoldDB" id="M2MQB1"/>
<feature type="compositionally biased region" description="Polar residues" evidence="1">
    <location>
        <begin position="1"/>
        <end position="16"/>
    </location>
</feature>
<protein>
    <submittedName>
        <fullName evidence="2">Uncharacterized protein</fullName>
    </submittedName>
</protein>
<accession>M2MQB1</accession>